<keyword evidence="1" id="KW-0677">Repeat</keyword>
<comment type="caution">
    <text evidence="4">The sequence shown here is derived from an EMBL/GenBank/DDBJ whole genome shotgun (WGS) entry which is preliminary data.</text>
</comment>
<dbReference type="PANTHER" id="PTHR24123:SF33">
    <property type="entry name" value="PROTEIN HOS4"/>
    <property type="match status" value="1"/>
</dbReference>
<feature type="repeat" description="ANK" evidence="3">
    <location>
        <begin position="508"/>
        <end position="540"/>
    </location>
</feature>
<gene>
    <name evidence="4" type="ORF">ABIE13_005054</name>
</gene>
<keyword evidence="5" id="KW-1185">Reference proteome</keyword>
<keyword evidence="2 3" id="KW-0040">ANK repeat</keyword>
<feature type="repeat" description="ANK" evidence="3">
    <location>
        <begin position="188"/>
        <end position="223"/>
    </location>
</feature>
<dbReference type="PANTHER" id="PTHR24123">
    <property type="entry name" value="ANKYRIN REPEAT-CONTAINING"/>
    <property type="match status" value="1"/>
</dbReference>
<dbReference type="Pfam" id="PF12796">
    <property type="entry name" value="Ank_2"/>
    <property type="match status" value="2"/>
</dbReference>
<dbReference type="PROSITE" id="PS50297">
    <property type="entry name" value="ANK_REP_REGION"/>
    <property type="match status" value="2"/>
</dbReference>
<evidence type="ECO:0000256" key="1">
    <source>
        <dbReference type="ARBA" id="ARBA00022737"/>
    </source>
</evidence>
<dbReference type="InterPro" id="IPR036770">
    <property type="entry name" value="Ankyrin_rpt-contain_sf"/>
</dbReference>
<dbReference type="SUPFAM" id="SSF48403">
    <property type="entry name" value="Ankyrin repeat"/>
    <property type="match status" value="1"/>
</dbReference>
<organism evidence="4 5">
    <name type="scientific">Ottowia thiooxydans</name>
    <dbReference type="NCBI Taxonomy" id="219182"/>
    <lineage>
        <taxon>Bacteria</taxon>
        <taxon>Pseudomonadati</taxon>
        <taxon>Pseudomonadota</taxon>
        <taxon>Betaproteobacteria</taxon>
        <taxon>Burkholderiales</taxon>
        <taxon>Comamonadaceae</taxon>
        <taxon>Ottowia</taxon>
    </lineage>
</organism>
<protein>
    <submittedName>
        <fullName evidence="4">Ankyrin repeat protein</fullName>
    </submittedName>
</protein>
<evidence type="ECO:0000313" key="5">
    <source>
        <dbReference type="Proteomes" id="UP001549320"/>
    </source>
</evidence>
<accession>A0ABV2QFV5</accession>
<dbReference type="SMART" id="SM00248">
    <property type="entry name" value="ANK"/>
    <property type="match status" value="8"/>
</dbReference>
<reference evidence="4 5" key="1">
    <citation type="submission" date="2024-06" db="EMBL/GenBank/DDBJ databases">
        <title>Sorghum-associated microbial communities from plants grown in Nebraska, USA.</title>
        <authorList>
            <person name="Schachtman D."/>
        </authorList>
    </citation>
    <scope>NUCLEOTIDE SEQUENCE [LARGE SCALE GENOMIC DNA]</scope>
    <source>
        <strain evidence="4 5">2709</strain>
    </source>
</reference>
<dbReference type="Proteomes" id="UP001549320">
    <property type="component" value="Unassembled WGS sequence"/>
</dbReference>
<dbReference type="InterPro" id="IPR002110">
    <property type="entry name" value="Ankyrin_rpt"/>
</dbReference>
<dbReference type="Pfam" id="PF00023">
    <property type="entry name" value="Ank"/>
    <property type="match status" value="1"/>
</dbReference>
<name>A0ABV2QFV5_9BURK</name>
<dbReference type="Gene3D" id="1.25.40.20">
    <property type="entry name" value="Ankyrin repeat-containing domain"/>
    <property type="match status" value="3"/>
</dbReference>
<evidence type="ECO:0000256" key="2">
    <source>
        <dbReference type="ARBA" id="ARBA00023043"/>
    </source>
</evidence>
<dbReference type="EMBL" id="JBEPSH010000012">
    <property type="protein sequence ID" value="MET4579917.1"/>
    <property type="molecule type" value="Genomic_DNA"/>
</dbReference>
<feature type="repeat" description="ANK" evidence="3">
    <location>
        <begin position="299"/>
        <end position="331"/>
    </location>
</feature>
<evidence type="ECO:0000256" key="3">
    <source>
        <dbReference type="PROSITE-ProRule" id="PRU00023"/>
    </source>
</evidence>
<sequence>MRQSPRDASSWNPSSDCVTNKVIVRVAVRVSREIACAFLLATRPTQLNDFKKFMNFGSTTPNSSQLPPITQGFGASYPLAAPTRHQAEGCGERDVQMGDGAARDALLEARGVDPGKQIPTMPERLRAAINHADDAALKQLFEADCLAFQQWMNHPQGAFLVKAALSDEISKLSFLLSKGAHPNIPDAGGKTALHVAIARQDPLRERMVDALLRSGADFTLRDNEGRSPLMLATRAESEKRSSDPFVRLLKRYEPRKINELDPRSGTTVLLDVIDAGASVSRVAAVVNKGADVNLQDSGAQWTPLICAVERCRVDLVLLLLNQGADFKIRDAQGRSPLMIAYERLLDAQHEKVLELLAARTGSHAEQRFTTESALQVQRVSNPYKEIATLLLGKAGNLNQPDEQGRTGLMDLQNLQSNRVPPFQRLVVPIPQPRSVEASQAHRHMCTAVDNNDMALLTGLQAQFSAEAFTALMNDPSGGFLMKACAYGRATMVNFMLAQGANPNAMDSLGRTPLFFAVANRKAEVVEILLAIGADVQVGGLLTLENALARAVAEQRKERSEIVQETLWWSKFNACSIGGWEAILNAVSNRISGTLTLLLSHIKEIDTQHVRGRTALIDVIAARGDRATVENLLSRRPNVMLRDDDGRSAFDHAQGQPALLEALTDYVGSMSKQEYVRLCRESETAFNERMKLLVGGAAEMSDFNA</sequence>
<dbReference type="InterPro" id="IPR051165">
    <property type="entry name" value="Multifunctional_ANK_Repeat"/>
</dbReference>
<dbReference type="PROSITE" id="PS50088">
    <property type="entry name" value="ANK_REPEAT"/>
    <property type="match status" value="3"/>
</dbReference>
<dbReference type="RefSeq" id="WP_354448454.1">
    <property type="nucleotide sequence ID" value="NZ_JBEPSH010000012.1"/>
</dbReference>
<proteinExistence type="predicted"/>
<evidence type="ECO:0000313" key="4">
    <source>
        <dbReference type="EMBL" id="MET4579917.1"/>
    </source>
</evidence>